<proteinExistence type="predicted"/>
<protein>
    <recommendedName>
        <fullName evidence="4">CID domain-containing protein</fullName>
    </recommendedName>
</protein>
<evidence type="ECO:0000313" key="2">
    <source>
        <dbReference type="EMBL" id="KAF7194196.1"/>
    </source>
</evidence>
<feature type="region of interest" description="Disordered" evidence="1">
    <location>
        <begin position="447"/>
        <end position="489"/>
    </location>
</feature>
<accession>A0A8H6RQ34</accession>
<feature type="region of interest" description="Disordered" evidence="1">
    <location>
        <begin position="258"/>
        <end position="307"/>
    </location>
</feature>
<dbReference type="OrthoDB" id="21470at2759"/>
<dbReference type="InterPro" id="IPR008942">
    <property type="entry name" value="ENTH_VHS"/>
</dbReference>
<evidence type="ECO:0008006" key="4">
    <source>
        <dbReference type="Google" id="ProtNLM"/>
    </source>
</evidence>
<dbReference type="EMBL" id="JABCIY010000063">
    <property type="protein sequence ID" value="KAF7194196.1"/>
    <property type="molecule type" value="Genomic_DNA"/>
</dbReference>
<organism evidence="2 3">
    <name type="scientific">Pseudocercospora fuligena</name>
    <dbReference type="NCBI Taxonomy" id="685502"/>
    <lineage>
        <taxon>Eukaryota</taxon>
        <taxon>Fungi</taxon>
        <taxon>Dikarya</taxon>
        <taxon>Ascomycota</taxon>
        <taxon>Pezizomycotina</taxon>
        <taxon>Dothideomycetes</taxon>
        <taxon>Dothideomycetidae</taxon>
        <taxon>Mycosphaerellales</taxon>
        <taxon>Mycosphaerellaceae</taxon>
        <taxon>Pseudocercospora</taxon>
    </lineage>
</organism>
<feature type="compositionally biased region" description="Gly residues" evidence="1">
    <location>
        <begin position="475"/>
        <end position="489"/>
    </location>
</feature>
<dbReference type="Gene3D" id="1.25.40.90">
    <property type="match status" value="1"/>
</dbReference>
<dbReference type="Proteomes" id="UP000660729">
    <property type="component" value="Unassembled WGS sequence"/>
</dbReference>
<feature type="compositionally biased region" description="Polar residues" evidence="1">
    <location>
        <begin position="265"/>
        <end position="279"/>
    </location>
</feature>
<dbReference type="AlphaFoldDB" id="A0A8H6RQ34"/>
<evidence type="ECO:0000313" key="3">
    <source>
        <dbReference type="Proteomes" id="UP000660729"/>
    </source>
</evidence>
<keyword evidence="3" id="KW-1185">Reference proteome</keyword>
<comment type="caution">
    <text evidence="2">The sequence shown here is derived from an EMBL/GenBank/DDBJ whole genome shotgun (WGS) entry which is preliminary data.</text>
</comment>
<gene>
    <name evidence="2" type="ORF">HII31_04433</name>
</gene>
<name>A0A8H6RQ34_9PEZI</name>
<evidence type="ECO:0000256" key="1">
    <source>
        <dbReference type="SAM" id="MobiDB-lite"/>
    </source>
</evidence>
<sequence>MAAHAQNVHRDPSEGIEAENALIARQLFKNSMHFNGLTQEEVYRLCDQLVVTFNICTSENVQWITYLSHSSQKCKSLIIKYIICHSNMQLAIKTFFKYMTDMAAAYYPMQEGFLLLEPMDDKFEQYRGLGVTATGEPVQRPYTSMQRLHMLYVVHDVMATLRGWIRDKTDAPAKLQVKDFVGAVKAFKSHVPTLVGFVAARNLFPADNALQRLNKLITHWEKMAWFDEDELVEVRKVVDTAKDTDHKDLVKQYREDNQRKLAEKQAQSNTSDSAAPTTSDNEKPDDDSDPIILPRRHGVKDNPEAPWHMLPAANGLYMKNTRGYPLKAAAFPKGGYEVENGGKEASPDLKKDIKHLHSEMLHCFDEFTAPDSVLDIDPMGNKIWKDPERDQRNYWGFTEEGVKKAKENRKKFRESATGYADVPPLQADPLSAMSDINAAVARAQELAASRGGGDRGGRGGRGGWRGGRGGDRGGRGGWRGGRGGRGAFY</sequence>
<reference evidence="2" key="1">
    <citation type="submission" date="2020-04" db="EMBL/GenBank/DDBJ databases">
        <title>Draft genome resource of the tomato pathogen Pseudocercospora fuligena.</title>
        <authorList>
            <person name="Zaccaron A."/>
        </authorList>
    </citation>
    <scope>NUCLEOTIDE SEQUENCE</scope>
    <source>
        <strain evidence="2">PF001</strain>
    </source>
</reference>